<dbReference type="EMBL" id="QGDO01000001">
    <property type="protein sequence ID" value="PWJ44894.1"/>
    <property type="molecule type" value="Genomic_DNA"/>
</dbReference>
<proteinExistence type="predicted"/>
<evidence type="ECO:0000313" key="2">
    <source>
        <dbReference type="EMBL" id="PWJ44894.1"/>
    </source>
</evidence>
<evidence type="ECO:0000313" key="3">
    <source>
        <dbReference type="Proteomes" id="UP000245535"/>
    </source>
</evidence>
<name>A0A315ZJM9_SEDFL</name>
<comment type="caution">
    <text evidence="2">The sequence shown here is derived from an EMBL/GenBank/DDBJ whole genome shotgun (WGS) entry which is preliminary data.</text>
</comment>
<dbReference type="Pfam" id="PF13174">
    <property type="entry name" value="TPR_6"/>
    <property type="match status" value="1"/>
</dbReference>
<accession>A0A315ZJM9</accession>
<feature type="repeat" description="TPR" evidence="1">
    <location>
        <begin position="188"/>
        <end position="221"/>
    </location>
</feature>
<dbReference type="AlphaFoldDB" id="A0A315ZJM9"/>
<dbReference type="InterPro" id="IPR011990">
    <property type="entry name" value="TPR-like_helical_dom_sf"/>
</dbReference>
<protein>
    <submittedName>
        <fullName evidence="2">Tetratricopeptide repeat protein</fullName>
    </submittedName>
</protein>
<dbReference type="Proteomes" id="UP000245535">
    <property type="component" value="Unassembled WGS sequence"/>
</dbReference>
<dbReference type="PROSITE" id="PS50005">
    <property type="entry name" value="TPR"/>
    <property type="match status" value="1"/>
</dbReference>
<keyword evidence="3" id="KW-1185">Reference proteome</keyword>
<sequence length="270" mass="30315">MRSPQLLILAGAVVASIGLFFMPRAVLKNNDKQVESTTSESTMEEASHMPIPANQAQEINDLQKQLASAEGEKAAEIKEKLIGAYAVASRFDSAAFYAEELYVQSSEEDPYLYQAANLYYDAFTFAVKEGRSKYFGEKAQELMGKYLESHPDSLDMEVKLGMTYINSQGPMQGVMKIREVLQKDPNHRLALFNLGLLSMRSGQFDKAKGRFEKLVSLDQNDFQSRFYLGVSMKELGDIDSAKKELLYIKEHTADPTILQTVDTYLSELSQ</sequence>
<dbReference type="OrthoDB" id="1490552at2"/>
<evidence type="ECO:0000256" key="1">
    <source>
        <dbReference type="PROSITE-ProRule" id="PRU00339"/>
    </source>
</evidence>
<dbReference type="SUPFAM" id="SSF48452">
    <property type="entry name" value="TPR-like"/>
    <property type="match status" value="1"/>
</dbReference>
<dbReference type="Gene3D" id="1.25.40.10">
    <property type="entry name" value="Tetratricopeptide repeat domain"/>
    <property type="match status" value="1"/>
</dbReference>
<dbReference type="RefSeq" id="WP_109616358.1">
    <property type="nucleotide sequence ID" value="NZ_QGDO01000001.1"/>
</dbReference>
<dbReference type="InterPro" id="IPR019734">
    <property type="entry name" value="TPR_rpt"/>
</dbReference>
<organism evidence="2 3">
    <name type="scientific">Sediminitomix flava</name>
    <dbReference type="NCBI Taxonomy" id="379075"/>
    <lineage>
        <taxon>Bacteria</taxon>
        <taxon>Pseudomonadati</taxon>
        <taxon>Bacteroidota</taxon>
        <taxon>Cytophagia</taxon>
        <taxon>Cytophagales</taxon>
        <taxon>Flammeovirgaceae</taxon>
        <taxon>Sediminitomix</taxon>
    </lineage>
</organism>
<keyword evidence="1" id="KW-0802">TPR repeat</keyword>
<reference evidence="2 3" key="1">
    <citation type="submission" date="2018-03" db="EMBL/GenBank/DDBJ databases">
        <title>Genomic Encyclopedia of Archaeal and Bacterial Type Strains, Phase II (KMG-II): from individual species to whole genera.</title>
        <authorList>
            <person name="Goeker M."/>
        </authorList>
    </citation>
    <scope>NUCLEOTIDE SEQUENCE [LARGE SCALE GENOMIC DNA]</scope>
    <source>
        <strain evidence="2 3">DSM 28229</strain>
    </source>
</reference>
<gene>
    <name evidence="2" type="ORF">BC781_1011283</name>
</gene>